<proteinExistence type="predicted"/>
<dbReference type="AlphaFoldDB" id="X1NUJ4"/>
<keyword evidence="1" id="KW-0472">Membrane</keyword>
<feature type="transmembrane region" description="Helical" evidence="1">
    <location>
        <begin position="98"/>
        <end position="117"/>
    </location>
</feature>
<reference evidence="2" key="1">
    <citation type="journal article" date="2014" name="Front. Microbiol.">
        <title>High frequency of phylogenetically diverse reductive dehalogenase-homologous genes in deep subseafloor sedimentary metagenomes.</title>
        <authorList>
            <person name="Kawai M."/>
            <person name="Futagami T."/>
            <person name="Toyoda A."/>
            <person name="Takaki Y."/>
            <person name="Nishi S."/>
            <person name="Hori S."/>
            <person name="Arai W."/>
            <person name="Tsubouchi T."/>
            <person name="Morono Y."/>
            <person name="Uchiyama I."/>
            <person name="Ito T."/>
            <person name="Fujiyama A."/>
            <person name="Inagaki F."/>
            <person name="Takami H."/>
        </authorList>
    </citation>
    <scope>NUCLEOTIDE SEQUENCE</scope>
    <source>
        <strain evidence="2">Expedition CK06-06</strain>
    </source>
</reference>
<keyword evidence="1" id="KW-1133">Transmembrane helix</keyword>
<feature type="transmembrane region" description="Helical" evidence="1">
    <location>
        <begin position="16"/>
        <end position="33"/>
    </location>
</feature>
<dbReference type="EMBL" id="BARV01021324">
    <property type="protein sequence ID" value="GAI22329.1"/>
    <property type="molecule type" value="Genomic_DNA"/>
</dbReference>
<evidence type="ECO:0000256" key="1">
    <source>
        <dbReference type="SAM" id="Phobius"/>
    </source>
</evidence>
<keyword evidence="1" id="KW-0812">Transmembrane</keyword>
<name>X1NUJ4_9ZZZZ</name>
<organism evidence="2">
    <name type="scientific">marine sediment metagenome</name>
    <dbReference type="NCBI Taxonomy" id="412755"/>
    <lineage>
        <taxon>unclassified sequences</taxon>
        <taxon>metagenomes</taxon>
        <taxon>ecological metagenomes</taxon>
    </lineage>
</organism>
<gene>
    <name evidence="2" type="ORF">S06H3_35355</name>
</gene>
<protein>
    <submittedName>
        <fullName evidence="2">Uncharacterized protein</fullName>
    </submittedName>
</protein>
<comment type="caution">
    <text evidence="2">The sequence shown here is derived from an EMBL/GenBank/DDBJ whole genome shotgun (WGS) entry which is preliminary data.</text>
</comment>
<evidence type="ECO:0000313" key="2">
    <source>
        <dbReference type="EMBL" id="GAI22329.1"/>
    </source>
</evidence>
<accession>X1NUJ4</accession>
<sequence>MNQELITPAVVPAPEQVLMALFAVLPIPAMALAPGIQARNAQMKAAVLTTVAVPAQLASIVPGPTSAPYPIPAAALLVVPAMNQELITPAVVPAPEQVLMALFAVLPIPAMALAPGIQARNAQMKAAVLTTVAVPAQALRNVQGVAA</sequence>